<dbReference type="STRING" id="1802200.A2812_00145"/>
<dbReference type="PANTHER" id="PTHR21581:SF6">
    <property type="entry name" value="TRAFFICKING PROTEIN PARTICLE COMPLEX SUBUNIT 12"/>
    <property type="match status" value="1"/>
</dbReference>
<evidence type="ECO:0000313" key="13">
    <source>
        <dbReference type="Proteomes" id="UP000177190"/>
    </source>
</evidence>
<dbReference type="PANTHER" id="PTHR21581">
    <property type="entry name" value="D-ALANYL-D-ALANINE CARBOXYPEPTIDASE"/>
    <property type="match status" value="1"/>
</dbReference>
<feature type="active site" evidence="7">
    <location>
        <position position="160"/>
    </location>
</feature>
<feature type="binding site" evidence="8">
    <location>
        <position position="260"/>
    </location>
    <ligand>
        <name>substrate</name>
    </ligand>
</feature>
<dbReference type="AlphaFoldDB" id="A0A1G2HLK7"/>
<evidence type="ECO:0000256" key="7">
    <source>
        <dbReference type="PIRSR" id="PIRSR618044-1"/>
    </source>
</evidence>
<reference evidence="12 13" key="1">
    <citation type="journal article" date="2016" name="Nat. Commun.">
        <title>Thousands of microbial genomes shed light on interconnected biogeochemical processes in an aquifer system.</title>
        <authorList>
            <person name="Anantharaman K."/>
            <person name="Brown C.T."/>
            <person name="Hug L.A."/>
            <person name="Sharon I."/>
            <person name="Castelle C.J."/>
            <person name="Probst A.J."/>
            <person name="Thomas B.C."/>
            <person name="Singh A."/>
            <person name="Wilkins M.J."/>
            <person name="Karaoz U."/>
            <person name="Brodie E.L."/>
            <person name="Williams K.H."/>
            <person name="Hubbard S.S."/>
            <person name="Banfield J.F."/>
        </authorList>
    </citation>
    <scope>NUCLEOTIDE SEQUENCE [LARGE SCALE GENOMIC DNA]</scope>
</reference>
<proteinExistence type="inferred from homology"/>
<keyword evidence="2" id="KW-0732">Signal</keyword>
<dbReference type="GO" id="GO:0008360">
    <property type="term" value="P:regulation of cell shape"/>
    <property type="evidence" value="ECO:0007669"/>
    <property type="project" value="UniProtKB-KW"/>
</dbReference>
<feature type="compositionally biased region" description="Polar residues" evidence="10">
    <location>
        <begin position="51"/>
        <end position="68"/>
    </location>
</feature>
<evidence type="ECO:0000256" key="10">
    <source>
        <dbReference type="SAM" id="MobiDB-lite"/>
    </source>
</evidence>
<evidence type="ECO:0000259" key="11">
    <source>
        <dbReference type="Pfam" id="PF00768"/>
    </source>
</evidence>
<comment type="similarity">
    <text evidence="1 9">Belongs to the peptidase S11 family.</text>
</comment>
<feature type="region of interest" description="Disordered" evidence="10">
    <location>
        <begin position="51"/>
        <end position="70"/>
    </location>
</feature>
<evidence type="ECO:0000256" key="8">
    <source>
        <dbReference type="PIRSR" id="PIRSR618044-2"/>
    </source>
</evidence>
<dbReference type="InterPro" id="IPR012338">
    <property type="entry name" value="Beta-lactam/transpept-like"/>
</dbReference>
<name>A0A1G2HLK7_9BACT</name>
<evidence type="ECO:0000256" key="1">
    <source>
        <dbReference type="ARBA" id="ARBA00007164"/>
    </source>
</evidence>
<dbReference type="GO" id="GO:0071555">
    <property type="term" value="P:cell wall organization"/>
    <property type="evidence" value="ECO:0007669"/>
    <property type="project" value="UniProtKB-KW"/>
</dbReference>
<protein>
    <recommendedName>
        <fullName evidence="11">Peptidase S11 D-alanyl-D-alanine carboxypeptidase A N-terminal domain-containing protein</fullName>
    </recommendedName>
</protein>
<keyword evidence="6" id="KW-0961">Cell wall biogenesis/degradation</keyword>
<sequence>MNLKRIFQGVCLSFIFLLFSGCALYGVNAFFSGLTQGINAGGALSADISGAQNNAGSEPENNLQNSESKPPEINAEAAISVKSNFSGEQKIIFEKNADKELPIASLTKLMTAVVVLENYDLLKKITISENADSQELMETDLKIGDTFPTIDILYIMLIQSSNKAAYALTEQMGEEKFTALMNQKALEIGLENTFFEDATGLSPKNISTAKDLAKLAGYILKNHFEIAEITRTKFFPLSNLGEIKNTNELLDEIPNIVGGKTGFTRMAKGCMLLITDDLASDGYFIHIILGADDRFLETKKLIDFADPVRSLR</sequence>
<organism evidence="12 13">
    <name type="scientific">Candidatus Staskawiczbacteria bacterium RIFCSPHIGHO2_01_FULL_36_16</name>
    <dbReference type="NCBI Taxonomy" id="1802200"/>
    <lineage>
        <taxon>Bacteria</taxon>
        <taxon>Candidatus Staskawicziibacteriota</taxon>
    </lineage>
</organism>
<dbReference type="GO" id="GO:0009252">
    <property type="term" value="P:peptidoglycan biosynthetic process"/>
    <property type="evidence" value="ECO:0007669"/>
    <property type="project" value="UniProtKB-KW"/>
</dbReference>
<dbReference type="PRINTS" id="PR00725">
    <property type="entry name" value="DADACBPTASE1"/>
</dbReference>
<dbReference type="Gene3D" id="3.40.710.10">
    <property type="entry name" value="DD-peptidase/beta-lactamase superfamily"/>
    <property type="match status" value="1"/>
</dbReference>
<dbReference type="Pfam" id="PF00768">
    <property type="entry name" value="Peptidase_S11"/>
    <property type="match status" value="1"/>
</dbReference>
<dbReference type="Proteomes" id="UP000177190">
    <property type="component" value="Unassembled WGS sequence"/>
</dbReference>
<evidence type="ECO:0000256" key="9">
    <source>
        <dbReference type="RuleBase" id="RU004016"/>
    </source>
</evidence>
<feature type="active site" description="Acyl-ester intermediate" evidence="7">
    <location>
        <position position="105"/>
    </location>
</feature>
<dbReference type="InterPro" id="IPR018044">
    <property type="entry name" value="Peptidase_S11"/>
</dbReference>
<evidence type="ECO:0000256" key="2">
    <source>
        <dbReference type="ARBA" id="ARBA00022729"/>
    </source>
</evidence>
<gene>
    <name evidence="12" type="ORF">A2812_00145</name>
</gene>
<keyword evidence="3" id="KW-0378">Hydrolase</keyword>
<dbReference type="GO" id="GO:0006508">
    <property type="term" value="P:proteolysis"/>
    <property type="evidence" value="ECO:0007669"/>
    <property type="project" value="InterPro"/>
</dbReference>
<evidence type="ECO:0000256" key="5">
    <source>
        <dbReference type="ARBA" id="ARBA00022984"/>
    </source>
</evidence>
<feature type="active site" description="Proton acceptor" evidence="7">
    <location>
        <position position="108"/>
    </location>
</feature>
<evidence type="ECO:0000313" key="12">
    <source>
        <dbReference type="EMBL" id="OGZ63382.1"/>
    </source>
</evidence>
<dbReference type="SUPFAM" id="SSF56601">
    <property type="entry name" value="beta-lactamase/transpeptidase-like"/>
    <property type="match status" value="1"/>
</dbReference>
<comment type="caution">
    <text evidence="12">The sequence shown here is derived from an EMBL/GenBank/DDBJ whole genome shotgun (WGS) entry which is preliminary data.</text>
</comment>
<evidence type="ECO:0000256" key="4">
    <source>
        <dbReference type="ARBA" id="ARBA00022960"/>
    </source>
</evidence>
<dbReference type="EMBL" id="MHOM01000037">
    <property type="protein sequence ID" value="OGZ63382.1"/>
    <property type="molecule type" value="Genomic_DNA"/>
</dbReference>
<evidence type="ECO:0000256" key="6">
    <source>
        <dbReference type="ARBA" id="ARBA00023316"/>
    </source>
</evidence>
<dbReference type="PROSITE" id="PS51257">
    <property type="entry name" value="PROKAR_LIPOPROTEIN"/>
    <property type="match status" value="1"/>
</dbReference>
<accession>A0A1G2HLK7</accession>
<evidence type="ECO:0000256" key="3">
    <source>
        <dbReference type="ARBA" id="ARBA00022801"/>
    </source>
</evidence>
<keyword evidence="4" id="KW-0133">Cell shape</keyword>
<feature type="domain" description="Peptidase S11 D-alanyl-D-alanine carboxypeptidase A N-terminal" evidence="11">
    <location>
        <begin position="68"/>
        <end position="276"/>
    </location>
</feature>
<keyword evidence="5" id="KW-0573">Peptidoglycan synthesis</keyword>
<dbReference type="InterPro" id="IPR001967">
    <property type="entry name" value="Peptidase_S11_N"/>
</dbReference>
<dbReference type="GO" id="GO:0009002">
    <property type="term" value="F:serine-type D-Ala-D-Ala carboxypeptidase activity"/>
    <property type="evidence" value="ECO:0007669"/>
    <property type="project" value="InterPro"/>
</dbReference>